<gene>
    <name evidence="2" type="ORF">N792_02835</name>
</gene>
<keyword evidence="3" id="KW-1185">Reference proteome</keyword>
<evidence type="ECO:0000256" key="1">
    <source>
        <dbReference type="SAM" id="SignalP"/>
    </source>
</evidence>
<feature type="signal peptide" evidence="1">
    <location>
        <begin position="1"/>
        <end position="19"/>
    </location>
</feature>
<dbReference type="AlphaFoldDB" id="A0A0A0EKN9"/>
<comment type="caution">
    <text evidence="2">The sequence shown here is derived from an EMBL/GenBank/DDBJ whole genome shotgun (WGS) entry which is preliminary data.</text>
</comment>
<accession>A0A0A0EKN9</accession>
<evidence type="ECO:0000313" key="2">
    <source>
        <dbReference type="EMBL" id="KGM50909.1"/>
    </source>
</evidence>
<protein>
    <recommendedName>
        <fullName evidence="4">Secreted protein</fullName>
    </recommendedName>
</protein>
<dbReference type="OrthoDB" id="5974698at2"/>
<reference evidence="2 3" key="1">
    <citation type="submission" date="2013-08" db="EMBL/GenBank/DDBJ databases">
        <title>Genome sequencing of Lysobacter.</title>
        <authorList>
            <person name="Zhang S."/>
            <person name="Wang G."/>
        </authorList>
    </citation>
    <scope>NUCLEOTIDE SEQUENCE [LARGE SCALE GENOMIC DNA]</scope>
    <source>
        <strain evidence="2 3">Ko07</strain>
    </source>
</reference>
<dbReference type="RefSeq" id="WP_036195728.1">
    <property type="nucleotide sequence ID" value="NZ_AVPS01000010.1"/>
</dbReference>
<proteinExistence type="predicted"/>
<dbReference type="Proteomes" id="UP000030017">
    <property type="component" value="Unassembled WGS sequence"/>
</dbReference>
<name>A0A0A0EKN9_9GAMM</name>
<sequence length="169" mass="17685">MRLMPLLIAIAALPATAFAAESKPEIDRAPAAPQAVGAAHTLRTIPEACARLEGVFTGVAADPYQFAVVRTSPTCQPRARFVDAAKVKPSGAGGWVLNDLIRVPNAGCASQLAVVQVWRKPGQADPPKLDAQGRARIYLDDSKRAKSADPLSAVTVFSAAMAVEGKPCN</sequence>
<feature type="chain" id="PRO_5001962221" description="Secreted protein" evidence="1">
    <location>
        <begin position="20"/>
        <end position="169"/>
    </location>
</feature>
<evidence type="ECO:0000313" key="3">
    <source>
        <dbReference type="Proteomes" id="UP000030017"/>
    </source>
</evidence>
<organism evidence="2 3">
    <name type="scientific">Lysobacter concretionis Ko07 = DSM 16239</name>
    <dbReference type="NCBI Taxonomy" id="1122185"/>
    <lineage>
        <taxon>Bacteria</taxon>
        <taxon>Pseudomonadati</taxon>
        <taxon>Pseudomonadota</taxon>
        <taxon>Gammaproteobacteria</taxon>
        <taxon>Lysobacterales</taxon>
        <taxon>Lysobacteraceae</taxon>
        <taxon>Novilysobacter</taxon>
    </lineage>
</organism>
<keyword evidence="1" id="KW-0732">Signal</keyword>
<dbReference type="EMBL" id="AVPS01000010">
    <property type="protein sequence ID" value="KGM50909.1"/>
    <property type="molecule type" value="Genomic_DNA"/>
</dbReference>
<evidence type="ECO:0008006" key="4">
    <source>
        <dbReference type="Google" id="ProtNLM"/>
    </source>
</evidence>
<dbReference type="eggNOG" id="ENOG5030SZU">
    <property type="taxonomic scope" value="Bacteria"/>
</dbReference>